<protein>
    <submittedName>
        <fullName evidence="3">Uncharacterized protein</fullName>
    </submittedName>
</protein>
<dbReference type="Proteomes" id="UP001165283">
    <property type="component" value="Unassembled WGS sequence"/>
</dbReference>
<sequence>MRTGIRSTVLRRSVRPAGQESRGAAGTGMFGDVVGDARTPEDPRTIRGRGILLVLLGLWAGGITLARGALGTGSIIVWVVLAVGIAMVPYFWFALGVPLVNPERGAVRTRAGRVQAIASAVTFLLVVASGSVALDMAGVTGFWGPAAVVVAAPFVVAGVWTLREASTTGPVDDDPRRGPQA</sequence>
<keyword evidence="2" id="KW-0472">Membrane</keyword>
<feature type="transmembrane region" description="Helical" evidence="2">
    <location>
        <begin position="75"/>
        <end position="95"/>
    </location>
</feature>
<dbReference type="RefSeq" id="WP_252441782.1">
    <property type="nucleotide sequence ID" value="NZ_JAGSOV010000050.1"/>
</dbReference>
<keyword evidence="2" id="KW-1133">Transmembrane helix</keyword>
<proteinExistence type="predicted"/>
<gene>
    <name evidence="3" type="ORF">KDL28_24050</name>
</gene>
<feature type="transmembrane region" description="Helical" evidence="2">
    <location>
        <begin position="116"/>
        <end position="136"/>
    </location>
</feature>
<keyword evidence="4" id="KW-1185">Reference proteome</keyword>
<feature type="transmembrane region" description="Helical" evidence="2">
    <location>
        <begin position="50"/>
        <end position="69"/>
    </location>
</feature>
<evidence type="ECO:0000256" key="1">
    <source>
        <dbReference type="SAM" id="MobiDB-lite"/>
    </source>
</evidence>
<evidence type="ECO:0000313" key="4">
    <source>
        <dbReference type="Proteomes" id="UP001165283"/>
    </source>
</evidence>
<accession>A0ABT1A551</accession>
<reference evidence="3" key="1">
    <citation type="submission" date="2021-04" db="EMBL/GenBank/DDBJ databases">
        <title>Pseudonocardia sp. nov., isolated from sandy soil of mangrove forest.</title>
        <authorList>
            <person name="Zan Z."/>
            <person name="Huang R."/>
            <person name="Liu W."/>
        </authorList>
    </citation>
    <scope>NUCLEOTIDE SEQUENCE</scope>
    <source>
        <strain evidence="3">S2-4</strain>
    </source>
</reference>
<feature type="transmembrane region" description="Helical" evidence="2">
    <location>
        <begin position="142"/>
        <end position="162"/>
    </location>
</feature>
<organism evidence="3 4">
    <name type="scientific">Pseudonocardia humida</name>
    <dbReference type="NCBI Taxonomy" id="2800819"/>
    <lineage>
        <taxon>Bacteria</taxon>
        <taxon>Bacillati</taxon>
        <taxon>Actinomycetota</taxon>
        <taxon>Actinomycetes</taxon>
        <taxon>Pseudonocardiales</taxon>
        <taxon>Pseudonocardiaceae</taxon>
        <taxon>Pseudonocardia</taxon>
    </lineage>
</organism>
<evidence type="ECO:0000313" key="3">
    <source>
        <dbReference type="EMBL" id="MCO1658138.1"/>
    </source>
</evidence>
<feature type="region of interest" description="Disordered" evidence="1">
    <location>
        <begin position="12"/>
        <end position="35"/>
    </location>
</feature>
<comment type="caution">
    <text evidence="3">The sequence shown here is derived from an EMBL/GenBank/DDBJ whole genome shotgun (WGS) entry which is preliminary data.</text>
</comment>
<dbReference type="EMBL" id="JAGSOV010000050">
    <property type="protein sequence ID" value="MCO1658138.1"/>
    <property type="molecule type" value="Genomic_DNA"/>
</dbReference>
<evidence type="ECO:0000256" key="2">
    <source>
        <dbReference type="SAM" id="Phobius"/>
    </source>
</evidence>
<keyword evidence="2" id="KW-0812">Transmembrane</keyword>
<name>A0ABT1A551_9PSEU</name>